<dbReference type="KEGG" id="gog:C1280_24925"/>
<evidence type="ECO:0000313" key="1">
    <source>
        <dbReference type="EMBL" id="AWM39926.1"/>
    </source>
</evidence>
<sequence>MKAGRAIGVTAVLALGYFVRLYLYPYDEVAVEVRDVPADTAFVCLVADRPGGPVLMPWSLAKVFPFTMHPDRCTASYRWGGEAGPHGGSVRWASAVRVGVLLGGATGRWRVAWYEGAAARVRGGSWVFGGGSWRPSLLDAADKQPLDEAALRGLGLDYALQSER</sequence>
<organism evidence="1 2">
    <name type="scientific">Gemmata obscuriglobus</name>
    <dbReference type="NCBI Taxonomy" id="114"/>
    <lineage>
        <taxon>Bacteria</taxon>
        <taxon>Pseudomonadati</taxon>
        <taxon>Planctomycetota</taxon>
        <taxon>Planctomycetia</taxon>
        <taxon>Gemmatales</taxon>
        <taxon>Gemmataceae</taxon>
        <taxon>Gemmata</taxon>
    </lineage>
</organism>
<reference evidence="1 2" key="1">
    <citation type="submission" date="2018-01" db="EMBL/GenBank/DDBJ databases">
        <title>G. obscuriglobus.</title>
        <authorList>
            <person name="Franke J."/>
            <person name="Blomberg W."/>
            <person name="Selmecki A."/>
        </authorList>
    </citation>
    <scope>NUCLEOTIDE SEQUENCE [LARGE SCALE GENOMIC DNA]</scope>
    <source>
        <strain evidence="1 2">DSM 5831</strain>
    </source>
</reference>
<proteinExistence type="predicted"/>
<dbReference type="AlphaFoldDB" id="A0A2Z3H8L4"/>
<gene>
    <name evidence="1" type="ORF">C1280_24925</name>
</gene>
<protein>
    <submittedName>
        <fullName evidence="1">Uncharacterized protein</fullName>
    </submittedName>
</protein>
<dbReference type="Proteomes" id="UP000245802">
    <property type="component" value="Chromosome"/>
</dbReference>
<keyword evidence="2" id="KW-1185">Reference proteome</keyword>
<accession>A0A2Z3H8L4</accession>
<name>A0A2Z3H8L4_9BACT</name>
<evidence type="ECO:0000313" key="2">
    <source>
        <dbReference type="Proteomes" id="UP000245802"/>
    </source>
</evidence>
<dbReference type="RefSeq" id="WP_010044220.1">
    <property type="nucleotide sequence ID" value="NZ_CP025958.1"/>
</dbReference>
<dbReference type="EMBL" id="CP025958">
    <property type="protein sequence ID" value="AWM39926.1"/>
    <property type="molecule type" value="Genomic_DNA"/>
</dbReference>